<dbReference type="InterPro" id="IPR034683">
    <property type="entry name" value="IspD/TarI"/>
</dbReference>
<dbReference type="GO" id="GO:0019288">
    <property type="term" value="P:isopentenyl diphosphate biosynthetic process, methylerythritol 4-phosphate pathway"/>
    <property type="evidence" value="ECO:0007669"/>
    <property type="project" value="UniProtKB-UniRule"/>
</dbReference>
<dbReference type="Proteomes" id="UP000503222">
    <property type="component" value="Chromosome"/>
</dbReference>
<dbReference type="Pfam" id="PF02542">
    <property type="entry name" value="YgbB"/>
    <property type="match status" value="1"/>
</dbReference>
<protein>
    <recommendedName>
        <fullName evidence="14">Bifunctional enzyme IspD/IspF</fullName>
    </recommendedName>
    <domain>
        <recommendedName>
            <fullName evidence="14">2-C-methyl-D-erythritol 4-phosphate cytidylyltransferase</fullName>
            <ecNumber evidence="14">2.7.7.60</ecNumber>
        </recommendedName>
        <alternativeName>
            <fullName evidence="14">4-diphosphocytidyl-2C-methyl-D-erythritol synthase</fullName>
        </alternativeName>
        <alternativeName>
            <fullName evidence="14">MEP cytidylyltransferase</fullName>
            <shortName evidence="14">MCT</shortName>
        </alternativeName>
    </domain>
    <domain>
        <recommendedName>
            <fullName evidence="14">2-C-methyl-D-erythritol 2,4-cyclodiphosphate synthase</fullName>
            <shortName evidence="14">MECDP-synthase</shortName>
            <shortName evidence="14">MECPP-synthase</shortName>
            <shortName evidence="14">MECPS</shortName>
            <ecNumber evidence="14">4.6.1.12</ecNumber>
        </recommendedName>
    </domain>
</protein>
<dbReference type="InterPro" id="IPR018294">
    <property type="entry name" value="ISPD_synthase_CS"/>
</dbReference>
<feature type="binding site" evidence="14">
    <location>
        <position position="363"/>
    </location>
    <ligand>
        <name>4-CDP-2-C-methyl-D-erythritol 2-phosphate</name>
        <dbReference type="ChEBI" id="CHEBI:57919"/>
    </ligand>
</feature>
<feature type="site" description="Transition state stabilizer" evidence="14">
    <location>
        <position position="255"/>
    </location>
</feature>
<feature type="binding site" evidence="14">
    <location>
        <position position="360"/>
    </location>
    <ligand>
        <name>4-CDP-2-C-methyl-D-erythritol 2-phosphate</name>
        <dbReference type="ChEBI" id="CHEBI:57919"/>
    </ligand>
</feature>
<keyword evidence="12 14" id="KW-0456">Lyase</keyword>
<evidence type="ECO:0000256" key="7">
    <source>
        <dbReference type="ARBA" id="ARBA00009789"/>
    </source>
</evidence>
<accession>A0A6G7YLH3</accession>
<dbReference type="NCBIfam" id="NF006899">
    <property type="entry name" value="PRK09382.1"/>
    <property type="match status" value="1"/>
</dbReference>
<comment type="similarity">
    <text evidence="6">Belongs to the IspF family.</text>
</comment>
<comment type="cofactor">
    <cofactor evidence="3 14">
        <name>a divalent metal cation</name>
        <dbReference type="ChEBI" id="CHEBI:60240"/>
    </cofactor>
</comment>
<dbReference type="PANTHER" id="PTHR43181:SF1">
    <property type="entry name" value="2-C-METHYL-D-ERYTHRITOL 2,4-CYCLODIPHOSPHATE SYNTHASE, CHLOROPLASTIC"/>
    <property type="match status" value="1"/>
</dbReference>
<feature type="binding site" evidence="14">
    <location>
        <position position="263"/>
    </location>
    <ligand>
        <name>a divalent metal cation</name>
        <dbReference type="ChEBI" id="CHEBI:60240"/>
    </ligand>
</feature>
<dbReference type="PROSITE" id="PS01350">
    <property type="entry name" value="ISPF"/>
    <property type="match status" value="1"/>
</dbReference>
<evidence type="ECO:0000256" key="13">
    <source>
        <dbReference type="ARBA" id="ARBA00023268"/>
    </source>
</evidence>
<dbReference type="PROSITE" id="PS01295">
    <property type="entry name" value="ISPD"/>
    <property type="match status" value="1"/>
</dbReference>
<evidence type="ECO:0000256" key="6">
    <source>
        <dbReference type="ARBA" id="ARBA00008480"/>
    </source>
</evidence>
<evidence type="ECO:0000256" key="4">
    <source>
        <dbReference type="ARBA" id="ARBA00004709"/>
    </source>
</evidence>
<dbReference type="GO" id="GO:0016114">
    <property type="term" value="P:terpenoid biosynthetic process"/>
    <property type="evidence" value="ECO:0007669"/>
    <property type="project" value="InterPro"/>
</dbReference>
<proteinExistence type="inferred from homology"/>
<evidence type="ECO:0000256" key="8">
    <source>
        <dbReference type="ARBA" id="ARBA00022679"/>
    </source>
</evidence>
<keyword evidence="17" id="KW-1185">Reference proteome</keyword>
<evidence type="ECO:0000256" key="14">
    <source>
        <dbReference type="HAMAP-Rule" id="MF_01520"/>
    </source>
</evidence>
<dbReference type="Gene3D" id="3.90.550.10">
    <property type="entry name" value="Spore Coat Polysaccharide Biosynthesis Protein SpsA, Chain A"/>
    <property type="match status" value="1"/>
</dbReference>
<comment type="similarity">
    <text evidence="7">Belongs to the IspD/TarI cytidylyltransferase family. IspD subfamily.</text>
</comment>
<evidence type="ECO:0000256" key="12">
    <source>
        <dbReference type="ARBA" id="ARBA00023239"/>
    </source>
</evidence>
<comment type="similarity">
    <text evidence="14">In the N-terminal section; belongs to the IspD/TarI cytidylyltransferase family. IspD subfamily.</text>
</comment>
<dbReference type="InterPro" id="IPR036571">
    <property type="entry name" value="MECDP_synthase_sf"/>
</dbReference>
<feature type="site" description="Transition state stabilizer" evidence="14">
    <location>
        <position position="25"/>
    </location>
</feature>
<comment type="catalytic activity">
    <reaction evidence="2 14">
        <text>2-C-methyl-D-erythritol 4-phosphate + CTP + H(+) = 4-CDP-2-C-methyl-D-erythritol + diphosphate</text>
        <dbReference type="Rhea" id="RHEA:13429"/>
        <dbReference type="ChEBI" id="CHEBI:15378"/>
        <dbReference type="ChEBI" id="CHEBI:33019"/>
        <dbReference type="ChEBI" id="CHEBI:37563"/>
        <dbReference type="ChEBI" id="CHEBI:57823"/>
        <dbReference type="ChEBI" id="CHEBI:58262"/>
        <dbReference type="EC" id="2.7.7.60"/>
    </reaction>
</comment>
<dbReference type="InterPro" id="IPR020555">
    <property type="entry name" value="MECDP_synthase_CS"/>
</dbReference>
<evidence type="ECO:0000259" key="15">
    <source>
        <dbReference type="Pfam" id="PF02542"/>
    </source>
</evidence>
<feature type="binding site" evidence="14">
    <location>
        <begin position="277"/>
        <end position="279"/>
    </location>
    <ligand>
        <name>4-CDP-2-C-methyl-D-erythritol 2-phosphate</name>
        <dbReference type="ChEBI" id="CHEBI:57919"/>
    </ligand>
</feature>
<dbReference type="SUPFAM" id="SSF53448">
    <property type="entry name" value="Nucleotide-diphospho-sugar transferases"/>
    <property type="match status" value="1"/>
</dbReference>
<feature type="site" description="Transition state stabilizer" evidence="14">
    <location>
        <position position="354"/>
    </location>
</feature>
<evidence type="ECO:0000256" key="11">
    <source>
        <dbReference type="ARBA" id="ARBA00023229"/>
    </source>
</evidence>
<dbReference type="SUPFAM" id="SSF69765">
    <property type="entry name" value="IpsF-like"/>
    <property type="match status" value="1"/>
</dbReference>
<reference evidence="16 17" key="1">
    <citation type="submission" date="2020-03" db="EMBL/GenBank/DDBJ databases">
        <title>Sphingomonas sp. nov., isolated from fish.</title>
        <authorList>
            <person name="Hyun D.-W."/>
            <person name="Bae J.-W."/>
        </authorList>
    </citation>
    <scope>NUCLEOTIDE SEQUENCE [LARGE SCALE GENOMIC DNA]</scope>
    <source>
        <strain evidence="16 17">HDW15B</strain>
    </source>
</reference>
<feature type="binding site" evidence="14">
    <location>
        <position position="229"/>
    </location>
    <ligand>
        <name>a divalent metal cation</name>
        <dbReference type="ChEBI" id="CHEBI:60240"/>
    </ligand>
</feature>
<feature type="region of interest" description="2-C-methyl-D-erythritol 4-phosphate cytidylyltransferase" evidence="14">
    <location>
        <begin position="1"/>
        <end position="222"/>
    </location>
</feature>
<feature type="binding site" evidence="14">
    <location>
        <position position="231"/>
    </location>
    <ligand>
        <name>a divalent metal cation</name>
        <dbReference type="ChEBI" id="CHEBI:60240"/>
    </ligand>
</feature>
<dbReference type="GO" id="GO:0050518">
    <property type="term" value="F:2-C-methyl-D-erythritol 4-phosphate cytidylyltransferase activity"/>
    <property type="evidence" value="ECO:0007669"/>
    <property type="project" value="UniProtKB-UniRule"/>
</dbReference>
<sequence length="381" mass="39722">MAEPFINALIVAAGRGERMGGGLPKQYRLLGGKAVLRHAVEAFVDHPRVDRVAVAIAKGHEELADQALAGLDVTIALGGSQRSDSVRNGLSALRPGVVLVHDAARPFCPPRVIDRLLQAVSNSDCAVPVLPAADTLARGGEWLEAPVDRAGLVRVQTPQACHTNKLMDAFSRASGSTTDESTLMLAAGFSVATVEGDPMLDKLTLPSDWDRAEAHAAVGLVPRTGLGFDVHAFGGEGPIMLGGVPVPFPRGLAGHSDADVVLHAITDALLGAAGLGDIGQHFPPSDVQWKGAASDIFLSHAAELIRDLQGIIDHVDCTVIGEEPKVGPHRSAIRDNVAHILKVNASQVSIKATTTERLGFTGRGEGLAAQAVANIRLRVAG</sequence>
<dbReference type="GO" id="GO:0008685">
    <property type="term" value="F:2-C-methyl-D-erythritol 2,4-cyclodiphosphate synthase activity"/>
    <property type="evidence" value="ECO:0007669"/>
    <property type="project" value="UniProtKB-UniRule"/>
</dbReference>
<comment type="similarity">
    <text evidence="14">In the C-terminal section; belongs to the IspF family.</text>
</comment>
<comment type="pathway">
    <text evidence="4 14">Isoprenoid biosynthesis; isopentenyl diphosphate biosynthesis via DXP pathway; isopentenyl diphosphate from 1-deoxy-D-xylulose 5-phosphate: step 4/6.</text>
</comment>
<dbReference type="InterPro" id="IPR001228">
    <property type="entry name" value="IspD"/>
</dbReference>
<evidence type="ECO:0000256" key="2">
    <source>
        <dbReference type="ARBA" id="ARBA00001282"/>
    </source>
</evidence>
<dbReference type="EMBL" id="CP049869">
    <property type="protein sequence ID" value="QIK77590.1"/>
    <property type="molecule type" value="Genomic_DNA"/>
</dbReference>
<comment type="caution">
    <text evidence="14">Lacks conserved residue(s) required for the propagation of feature annotation.</text>
</comment>
<dbReference type="AlphaFoldDB" id="A0A6G7YLH3"/>
<evidence type="ECO:0000256" key="3">
    <source>
        <dbReference type="ARBA" id="ARBA00001968"/>
    </source>
</evidence>
<keyword evidence="13 14" id="KW-0511">Multifunctional enzyme</keyword>
<name>A0A6G7YLH3_9SPHN</name>
<gene>
    <name evidence="14" type="primary">ispDF</name>
    <name evidence="16" type="ORF">G7077_00300</name>
</gene>
<dbReference type="Pfam" id="PF01128">
    <property type="entry name" value="IspD"/>
    <property type="match status" value="1"/>
</dbReference>
<dbReference type="CDD" id="cd00554">
    <property type="entry name" value="MECDP_synthase"/>
    <property type="match status" value="1"/>
</dbReference>
<dbReference type="InterPro" id="IPR026596">
    <property type="entry name" value="IspD/F"/>
</dbReference>
<feature type="region of interest" description="2-C-methyl-D-erythritol 2,4-cyclodiphosphate synthase" evidence="14">
    <location>
        <begin position="223"/>
        <end position="381"/>
    </location>
</feature>
<comment type="pathway">
    <text evidence="5 14">Isoprenoid biosynthesis; isopentenyl diphosphate biosynthesis via DXP pathway; isopentenyl diphosphate from 1-deoxy-D-xylulose 5-phosphate: step 2/6.</text>
</comment>
<dbReference type="KEGG" id="spii:G7077_00300"/>
<comment type="catalytic activity">
    <reaction evidence="1 14">
        <text>4-CDP-2-C-methyl-D-erythritol 2-phosphate = 2-C-methyl-D-erythritol 2,4-cyclic diphosphate + CMP</text>
        <dbReference type="Rhea" id="RHEA:23864"/>
        <dbReference type="ChEBI" id="CHEBI:57919"/>
        <dbReference type="ChEBI" id="CHEBI:58483"/>
        <dbReference type="ChEBI" id="CHEBI:60377"/>
        <dbReference type="EC" id="4.6.1.12"/>
    </reaction>
</comment>
<evidence type="ECO:0000256" key="10">
    <source>
        <dbReference type="ARBA" id="ARBA00022723"/>
    </source>
</evidence>
<keyword evidence="10 14" id="KW-0479">Metal-binding</keyword>
<feature type="site" description="Transition state stabilizer" evidence="14">
    <location>
        <position position="18"/>
    </location>
</feature>
<feature type="binding site" evidence="14">
    <location>
        <begin position="353"/>
        <end position="356"/>
    </location>
    <ligand>
        <name>4-CDP-2-C-methyl-D-erythritol 2-phosphate</name>
        <dbReference type="ChEBI" id="CHEBI:57919"/>
    </ligand>
</feature>
<evidence type="ECO:0000256" key="1">
    <source>
        <dbReference type="ARBA" id="ARBA00000200"/>
    </source>
</evidence>
<dbReference type="NCBIfam" id="TIGR00453">
    <property type="entry name" value="ispD"/>
    <property type="match status" value="1"/>
</dbReference>
<feature type="domain" description="2-C-methyl-D-erythritol 2,4-cyclodiphosphate synthase" evidence="15">
    <location>
        <begin position="223"/>
        <end position="375"/>
    </location>
</feature>
<comment type="function">
    <text evidence="14">Bifunctional enzyme that catalyzes the formation of 4-diphosphocytidyl-2-C-methyl-D-erythritol from CTP and 2-C-methyl-D-erythritol 4-phosphate (MEP) (IspD), and catalyzes the conversion of 4-diphosphocytidyl-2-C-methyl-D-erythritol 2-phosphate (CDP-ME2P) to 2-C-methyl-D-erythritol 2,4-cyclodiphosphate (ME-CPP) with a corresponding release of cytidine 5-monophosphate (CMP) (IspF).</text>
</comment>
<feature type="site" description="Positions MEP for the nucleophilic attack" evidence="14">
    <location>
        <position position="202"/>
    </location>
</feature>
<dbReference type="GO" id="GO:0046872">
    <property type="term" value="F:metal ion binding"/>
    <property type="evidence" value="ECO:0007669"/>
    <property type="project" value="UniProtKB-KW"/>
</dbReference>
<dbReference type="Gene3D" id="3.30.1330.50">
    <property type="entry name" value="2-C-methyl-D-erythritol 2,4-cyclodiphosphate synthase"/>
    <property type="match status" value="1"/>
</dbReference>
<dbReference type="InterPro" id="IPR003526">
    <property type="entry name" value="MECDP_synthase"/>
</dbReference>
<evidence type="ECO:0000313" key="16">
    <source>
        <dbReference type="EMBL" id="QIK77590.1"/>
    </source>
</evidence>
<dbReference type="UniPathway" id="UPA00056">
    <property type="reaction ID" value="UER00093"/>
</dbReference>
<dbReference type="EC" id="2.7.7.60" evidence="14"/>
<evidence type="ECO:0000313" key="17">
    <source>
        <dbReference type="Proteomes" id="UP000503222"/>
    </source>
</evidence>
<keyword evidence="11 14" id="KW-0414">Isoprene biosynthesis</keyword>
<dbReference type="NCBIfam" id="TIGR00151">
    <property type="entry name" value="ispF"/>
    <property type="match status" value="1"/>
</dbReference>
<evidence type="ECO:0000256" key="5">
    <source>
        <dbReference type="ARBA" id="ARBA00004787"/>
    </source>
</evidence>
<feature type="site" description="Positions MEP for the nucleophilic attack" evidence="14">
    <location>
        <position position="149"/>
    </location>
</feature>
<dbReference type="EC" id="4.6.1.12" evidence="14"/>
<dbReference type="HAMAP" id="MF_01520">
    <property type="entry name" value="IspDF"/>
    <property type="match status" value="1"/>
</dbReference>
<keyword evidence="9 14" id="KW-0548">Nucleotidyltransferase</keyword>
<evidence type="ECO:0000256" key="9">
    <source>
        <dbReference type="ARBA" id="ARBA00022695"/>
    </source>
</evidence>
<dbReference type="CDD" id="cd02516">
    <property type="entry name" value="CDP-ME_synthetase"/>
    <property type="match status" value="1"/>
</dbReference>
<organism evidence="16 17">
    <name type="scientific">Sphingomonas piscis</name>
    <dbReference type="NCBI Taxonomy" id="2714943"/>
    <lineage>
        <taxon>Bacteria</taxon>
        <taxon>Pseudomonadati</taxon>
        <taxon>Pseudomonadota</taxon>
        <taxon>Alphaproteobacteria</taxon>
        <taxon>Sphingomonadales</taxon>
        <taxon>Sphingomonadaceae</taxon>
        <taxon>Sphingomonas</taxon>
    </lineage>
</organism>
<dbReference type="PANTHER" id="PTHR43181">
    <property type="entry name" value="2-C-METHYL-D-ERYTHRITOL 2,4-CYCLODIPHOSPHATE SYNTHASE, CHLOROPLASTIC"/>
    <property type="match status" value="1"/>
</dbReference>
<dbReference type="HAMAP" id="MF_00107">
    <property type="entry name" value="IspF"/>
    <property type="match status" value="1"/>
</dbReference>
<keyword evidence="8 14" id="KW-0808">Transferase</keyword>
<feature type="binding site" evidence="14">
    <location>
        <begin position="255"/>
        <end position="256"/>
    </location>
    <ligand>
        <name>4-CDP-2-C-methyl-D-erythritol 2-phosphate</name>
        <dbReference type="ChEBI" id="CHEBI:57919"/>
    </ligand>
</feature>
<feature type="binding site" evidence="14">
    <location>
        <begin position="229"/>
        <end position="231"/>
    </location>
    <ligand>
        <name>4-CDP-2-C-methyl-D-erythritol 2-phosphate</name>
        <dbReference type="ChEBI" id="CHEBI:57919"/>
    </ligand>
</feature>
<dbReference type="InterPro" id="IPR029044">
    <property type="entry name" value="Nucleotide-diphossugar_trans"/>
</dbReference>